<organism evidence="1 2">
    <name type="scientific">Puccinia sorghi</name>
    <dbReference type="NCBI Taxonomy" id="27349"/>
    <lineage>
        <taxon>Eukaryota</taxon>
        <taxon>Fungi</taxon>
        <taxon>Dikarya</taxon>
        <taxon>Basidiomycota</taxon>
        <taxon>Pucciniomycotina</taxon>
        <taxon>Pucciniomycetes</taxon>
        <taxon>Pucciniales</taxon>
        <taxon>Pucciniaceae</taxon>
        <taxon>Puccinia</taxon>
    </lineage>
</organism>
<dbReference type="Proteomes" id="UP000037035">
    <property type="component" value="Unassembled WGS sequence"/>
</dbReference>
<keyword evidence="2" id="KW-1185">Reference proteome</keyword>
<name>A0A0L6VGJ0_9BASI</name>
<sequence>MQAWFFFRSQESPFCKLDKALSWASELITTSPFPLNLLALKLSSPRFPWKMSLDPHSVIGTMLETIGGNYPFFNEANQCLMEDEGDSTLPMTAKSMLMVVWINGEGLDSMWNPCCAGYVNTICRLITSRDITRPVQIFALFTLSN</sequence>
<accession>A0A0L6VGJ0</accession>
<dbReference type="EMBL" id="LAVV01006450">
    <property type="protein sequence ID" value="KNZ59853.1"/>
    <property type="molecule type" value="Genomic_DNA"/>
</dbReference>
<dbReference type="STRING" id="27349.A0A0L6VGJ0"/>
<gene>
    <name evidence="1" type="ORF">VP01_1651g1</name>
</gene>
<evidence type="ECO:0000313" key="1">
    <source>
        <dbReference type="EMBL" id="KNZ59853.1"/>
    </source>
</evidence>
<dbReference type="GO" id="GO:0016301">
    <property type="term" value="F:kinase activity"/>
    <property type="evidence" value="ECO:0007669"/>
    <property type="project" value="UniProtKB-KW"/>
</dbReference>
<evidence type="ECO:0000313" key="2">
    <source>
        <dbReference type="Proteomes" id="UP000037035"/>
    </source>
</evidence>
<keyword evidence="1" id="KW-0418">Kinase</keyword>
<dbReference type="AlphaFoldDB" id="A0A0L6VGJ0"/>
<proteinExistence type="predicted"/>
<protein>
    <submittedName>
        <fullName evidence="1">AGC protein kinase</fullName>
    </submittedName>
</protein>
<keyword evidence="1" id="KW-0808">Transferase</keyword>
<comment type="caution">
    <text evidence="1">The sequence shown here is derived from an EMBL/GenBank/DDBJ whole genome shotgun (WGS) entry which is preliminary data.</text>
</comment>
<dbReference type="VEuPathDB" id="FungiDB:VP01_1651g1"/>
<reference evidence="1 2" key="1">
    <citation type="submission" date="2015-08" db="EMBL/GenBank/DDBJ databases">
        <title>Next Generation Sequencing and Analysis of the Genome of Puccinia sorghi L Schw, the Causal Agent of Maize Common Rust.</title>
        <authorList>
            <person name="Rochi L."/>
            <person name="Burguener G."/>
            <person name="Darino M."/>
            <person name="Turjanski A."/>
            <person name="Kreff E."/>
            <person name="Dieguez M.J."/>
            <person name="Sacco F."/>
        </authorList>
    </citation>
    <scope>NUCLEOTIDE SEQUENCE [LARGE SCALE GENOMIC DNA]</scope>
    <source>
        <strain evidence="1 2">RO10H11247</strain>
    </source>
</reference>